<keyword evidence="1" id="KW-1185">Reference proteome</keyword>
<reference evidence="2" key="1">
    <citation type="submission" date="2016-11" db="UniProtKB">
        <authorList>
            <consortium name="WormBaseParasite"/>
        </authorList>
    </citation>
    <scope>IDENTIFICATION</scope>
</reference>
<protein>
    <submittedName>
        <fullName evidence="2">PPE-SVP domain-containing protein</fullName>
    </submittedName>
</protein>
<accession>A0A1I8AKU9</accession>
<name>A0A1I8AKU9_9BILA</name>
<proteinExistence type="predicted"/>
<evidence type="ECO:0000313" key="1">
    <source>
        <dbReference type="Proteomes" id="UP000095287"/>
    </source>
</evidence>
<dbReference type="AlphaFoldDB" id="A0A1I8AKU9"/>
<dbReference type="Proteomes" id="UP000095287">
    <property type="component" value="Unplaced"/>
</dbReference>
<organism evidence="1 2">
    <name type="scientific">Steinernema glaseri</name>
    <dbReference type="NCBI Taxonomy" id="37863"/>
    <lineage>
        <taxon>Eukaryota</taxon>
        <taxon>Metazoa</taxon>
        <taxon>Ecdysozoa</taxon>
        <taxon>Nematoda</taxon>
        <taxon>Chromadorea</taxon>
        <taxon>Rhabditida</taxon>
        <taxon>Tylenchina</taxon>
        <taxon>Panagrolaimomorpha</taxon>
        <taxon>Strongyloidoidea</taxon>
        <taxon>Steinernematidae</taxon>
        <taxon>Steinernema</taxon>
    </lineage>
</organism>
<sequence>GDAANGGLLAPVTGLVGGLLGGVTASVEVGASGNPSMARQVYSPPSPRCSMTCWAALNKRQEGTYPAPALAPEEHPIMI</sequence>
<dbReference type="WBParaSite" id="L893_g6646.t1">
    <property type="protein sequence ID" value="L893_g6646.t1"/>
    <property type="gene ID" value="L893_g6646"/>
</dbReference>
<evidence type="ECO:0000313" key="2">
    <source>
        <dbReference type="WBParaSite" id="L893_g6646.t1"/>
    </source>
</evidence>